<dbReference type="EMBL" id="CADDTS010000048">
    <property type="protein sequence ID" value="CAB1221485.1"/>
    <property type="molecule type" value="Genomic_DNA"/>
</dbReference>
<keyword evidence="1" id="KW-1133">Transmembrane helix</keyword>
<proteinExistence type="predicted"/>
<protein>
    <submittedName>
        <fullName evidence="2">Uncharacterized protein</fullName>
    </submittedName>
</protein>
<dbReference type="Pfam" id="PF05356">
    <property type="entry name" value="Phage_Coat_B"/>
    <property type="match status" value="1"/>
</dbReference>
<keyword evidence="1" id="KW-0812">Transmembrane</keyword>
<comment type="caution">
    <text evidence="2">The sequence shown here is derived from an EMBL/GenBank/DDBJ whole genome shotgun (WGS) entry which is preliminary data.</text>
</comment>
<dbReference type="RefSeq" id="WP_174560605.1">
    <property type="nucleotide sequence ID" value="NZ_CADDTS010000048.1"/>
</dbReference>
<evidence type="ECO:0000313" key="3">
    <source>
        <dbReference type="Proteomes" id="UP000489961"/>
    </source>
</evidence>
<name>A0A811GH41_9GAMM</name>
<dbReference type="Proteomes" id="UP000489961">
    <property type="component" value="Unassembled WGS sequence"/>
</dbReference>
<gene>
    <name evidence="2" type="ORF">SFB21_2823</name>
</gene>
<dbReference type="AlphaFoldDB" id="A0A811GH41"/>
<keyword evidence="1" id="KW-0472">Membrane</keyword>
<reference evidence="2 3" key="1">
    <citation type="submission" date="2020-02" db="EMBL/GenBank/DDBJ databases">
        <authorList>
            <person name="Chaudhuri R."/>
        </authorList>
    </citation>
    <scope>NUCLEOTIDE SEQUENCE [LARGE SCALE GENOMIC DNA]</scope>
    <source>
        <strain evidence="2">SFB21</strain>
    </source>
</reference>
<accession>A0A811GH41</accession>
<organism evidence="2 3">
    <name type="scientific">Acinetobacter bouvetii</name>
    <dbReference type="NCBI Taxonomy" id="202951"/>
    <lineage>
        <taxon>Bacteria</taxon>
        <taxon>Pseudomonadati</taxon>
        <taxon>Pseudomonadota</taxon>
        <taxon>Gammaproteobacteria</taxon>
        <taxon>Moraxellales</taxon>
        <taxon>Moraxellaceae</taxon>
        <taxon>Acinetobacter</taxon>
    </lineage>
</organism>
<dbReference type="InterPro" id="IPR008020">
    <property type="entry name" value="G8P"/>
</dbReference>
<evidence type="ECO:0000313" key="2">
    <source>
        <dbReference type="EMBL" id="CAB1221485.1"/>
    </source>
</evidence>
<sequence length="93" mass="9393">MDQLQLEQGLKNKYGTGKTAFKAFLKDARVYGLGATLGGALAASNANAAVDVSAIVGDLTTDGTAAITAVGTALLALAGIAVIFKWVKAAFFS</sequence>
<evidence type="ECO:0000256" key="1">
    <source>
        <dbReference type="SAM" id="Phobius"/>
    </source>
</evidence>
<feature type="transmembrane region" description="Helical" evidence="1">
    <location>
        <begin position="65"/>
        <end position="87"/>
    </location>
</feature>